<dbReference type="Proteomes" id="UP000238949">
    <property type="component" value="Unassembled WGS sequence"/>
</dbReference>
<evidence type="ECO:0008006" key="5">
    <source>
        <dbReference type="Google" id="ProtNLM"/>
    </source>
</evidence>
<organism evidence="3 4">
    <name type="scientific">Alteromonas alba</name>
    <dbReference type="NCBI Taxonomy" id="2079529"/>
    <lineage>
        <taxon>Bacteria</taxon>
        <taxon>Pseudomonadati</taxon>
        <taxon>Pseudomonadota</taxon>
        <taxon>Gammaproteobacteria</taxon>
        <taxon>Alteromonadales</taxon>
        <taxon>Alteromonadaceae</taxon>
        <taxon>Alteromonas/Salinimonas group</taxon>
        <taxon>Alteromonas</taxon>
    </lineage>
</organism>
<dbReference type="InterPro" id="IPR014544">
    <property type="entry name" value="UCP028408"/>
</dbReference>
<evidence type="ECO:0000259" key="2">
    <source>
        <dbReference type="Pfam" id="PF11795"/>
    </source>
</evidence>
<evidence type="ECO:0000313" key="4">
    <source>
        <dbReference type="Proteomes" id="UP000238949"/>
    </source>
</evidence>
<dbReference type="OrthoDB" id="322908at2"/>
<gene>
    <name evidence="3" type="ORF">C6Y40_19710</name>
</gene>
<evidence type="ECO:0000313" key="3">
    <source>
        <dbReference type="EMBL" id="PRO71866.1"/>
    </source>
</evidence>
<feature type="domain" description="Wadjet protein JetD C-terminal" evidence="1">
    <location>
        <begin position="213"/>
        <end position="392"/>
    </location>
</feature>
<dbReference type="AlphaFoldDB" id="A0A2S9V5X4"/>
<dbReference type="InterPro" id="IPR024534">
    <property type="entry name" value="JetD_C"/>
</dbReference>
<dbReference type="PIRSF" id="PIRSF028408">
    <property type="entry name" value="UCP028408"/>
    <property type="match status" value="1"/>
</dbReference>
<dbReference type="EMBL" id="PVNP01000197">
    <property type="protein sequence ID" value="PRO71866.1"/>
    <property type="molecule type" value="Genomic_DNA"/>
</dbReference>
<reference evidence="4" key="1">
    <citation type="journal article" date="2020" name="Int. J. Syst. Evol. Microbiol.">
        <title>Alteromonas alba sp. nov., a marine bacterium isolated from the seawater of the West Pacific Ocean.</title>
        <authorList>
            <person name="Sun C."/>
            <person name="Wu Y.-H."/>
            <person name="Xamxidin M."/>
            <person name="Cheng H."/>
            <person name="Xu X.-W."/>
        </authorList>
    </citation>
    <scope>NUCLEOTIDE SEQUENCE [LARGE SCALE GENOMIC DNA]</scope>
    <source>
        <strain evidence="4">190</strain>
    </source>
</reference>
<comment type="caution">
    <text evidence="3">The sequence shown here is derived from an EMBL/GenBank/DDBJ whole genome shotgun (WGS) entry which is preliminary data.</text>
</comment>
<feature type="domain" description="DUF3322" evidence="2">
    <location>
        <begin position="5"/>
        <end position="188"/>
    </location>
</feature>
<dbReference type="Pfam" id="PF11795">
    <property type="entry name" value="DUF3322"/>
    <property type="match status" value="1"/>
</dbReference>
<accession>A0A2S9V5X4</accession>
<sequence>MQTVKALKAKLQKQWQNQVFYKQWLCGELSFPLQVSLKRPTDKQLLHDFAVLTAAQQAFERELLPHAGVSLLKQQVSYATMGRQNVPVAVVFESPEALARFCGKWQEWQQFIADAKRLQAGLPHVRIGQQVSIKQLLNHAGEWEKLIAIAHFFRANPLPGCYLRELPVAGVDSKFIEHRKQTVKTLLDAVLPADAINSQYTQMGEHGFEKRFGLRFDEPQIRFRLLDPQLYYEVGGLRDISLPISHFAQLSLMVDRVFITENLVNGLAFPNVKNALVIFGKGYSVQLLKQIQWLHRCRLYYWGDVDTDGFAMLSQIRGYFSNTQSLLMDEATLLATKPFWGAEALNKRQTPESLPNLIPAEAALYSKLKADHWQPRLRLEQERIPFSLLTEQLRQLGCK</sequence>
<name>A0A2S9V5X4_9ALTE</name>
<dbReference type="Pfam" id="PF09983">
    <property type="entry name" value="JetD_C"/>
    <property type="match status" value="1"/>
</dbReference>
<dbReference type="RefSeq" id="WP_105936108.1">
    <property type="nucleotide sequence ID" value="NZ_PVNP01000197.1"/>
</dbReference>
<proteinExistence type="predicted"/>
<evidence type="ECO:0000259" key="1">
    <source>
        <dbReference type="Pfam" id="PF09983"/>
    </source>
</evidence>
<protein>
    <recommendedName>
        <fullName evidence="5">Wadjet protein JetD C-terminal domain-containing protein</fullName>
    </recommendedName>
</protein>
<dbReference type="InterPro" id="IPR024537">
    <property type="entry name" value="DUF3322"/>
</dbReference>
<keyword evidence="4" id="KW-1185">Reference proteome</keyword>